<comment type="caution">
    <text evidence="1">The sequence shown here is derived from an EMBL/GenBank/DDBJ whole genome shotgun (WGS) entry which is preliminary data.</text>
</comment>
<evidence type="ECO:0000313" key="1">
    <source>
        <dbReference type="EMBL" id="GIX78389.1"/>
    </source>
</evidence>
<gene>
    <name evidence="1" type="ORF">CEXT_763851</name>
</gene>
<organism evidence="1 2">
    <name type="scientific">Caerostris extrusa</name>
    <name type="common">Bark spider</name>
    <name type="synonym">Caerostris bankana</name>
    <dbReference type="NCBI Taxonomy" id="172846"/>
    <lineage>
        <taxon>Eukaryota</taxon>
        <taxon>Metazoa</taxon>
        <taxon>Ecdysozoa</taxon>
        <taxon>Arthropoda</taxon>
        <taxon>Chelicerata</taxon>
        <taxon>Arachnida</taxon>
        <taxon>Araneae</taxon>
        <taxon>Araneomorphae</taxon>
        <taxon>Entelegynae</taxon>
        <taxon>Araneoidea</taxon>
        <taxon>Araneidae</taxon>
        <taxon>Caerostris</taxon>
    </lineage>
</organism>
<dbReference type="EMBL" id="BPLR01020407">
    <property type="protein sequence ID" value="GIX78389.1"/>
    <property type="molecule type" value="Genomic_DNA"/>
</dbReference>
<name>A0AAV4N4R1_CAEEX</name>
<accession>A0AAV4N4R1</accession>
<keyword evidence="2" id="KW-1185">Reference proteome</keyword>
<reference evidence="1 2" key="1">
    <citation type="submission" date="2021-06" db="EMBL/GenBank/DDBJ databases">
        <title>Caerostris extrusa draft genome.</title>
        <authorList>
            <person name="Kono N."/>
            <person name="Arakawa K."/>
        </authorList>
    </citation>
    <scope>NUCLEOTIDE SEQUENCE [LARGE SCALE GENOMIC DNA]</scope>
</reference>
<sequence>MQNLIFFKVSPRDIHIFLNFRQTYQPCGLQNLFCIRRMTERDIRIICNYSFRTLLPWQPLTRNDLGVLVSSPHTRFLNFGQTYQPCGLRNLFCVWRMTERDIRIISNYSFRTLLSWQPLTRNDMGSS</sequence>
<protein>
    <submittedName>
        <fullName evidence="1">Uncharacterized protein</fullName>
    </submittedName>
</protein>
<dbReference type="Proteomes" id="UP001054945">
    <property type="component" value="Unassembled WGS sequence"/>
</dbReference>
<dbReference type="AlphaFoldDB" id="A0AAV4N4R1"/>
<evidence type="ECO:0000313" key="2">
    <source>
        <dbReference type="Proteomes" id="UP001054945"/>
    </source>
</evidence>
<proteinExistence type="predicted"/>